<dbReference type="Proteomes" id="UP000289794">
    <property type="component" value="Chromosome"/>
</dbReference>
<dbReference type="Gene3D" id="3.30.1240.10">
    <property type="match status" value="1"/>
</dbReference>
<keyword evidence="1" id="KW-0378">Hydrolase</keyword>
<dbReference type="GO" id="GO:0033883">
    <property type="term" value="F:pyridoxal phosphatase activity"/>
    <property type="evidence" value="ECO:0007669"/>
    <property type="project" value="UniProtKB-EC"/>
</dbReference>
<dbReference type="Gene3D" id="3.40.50.1000">
    <property type="entry name" value="HAD superfamily/HAD-like"/>
    <property type="match status" value="1"/>
</dbReference>
<reference evidence="1 2" key="1">
    <citation type="submission" date="2019-01" db="EMBL/GenBank/DDBJ databases">
        <title>PMF-metabolizing Aryl O-demethylase.</title>
        <authorList>
            <person name="Kim M."/>
        </authorList>
    </citation>
    <scope>NUCLEOTIDE SEQUENCE [LARGE SCALE GENOMIC DNA]</scope>
    <source>
        <strain evidence="1 2">PMF1</strain>
    </source>
</reference>
<dbReference type="InterPro" id="IPR006379">
    <property type="entry name" value="HAD-SF_hydro_IIB"/>
</dbReference>
<dbReference type="InterPro" id="IPR023214">
    <property type="entry name" value="HAD_sf"/>
</dbReference>
<proteinExistence type="predicted"/>
<dbReference type="EC" id="3.1.3.74" evidence="1"/>
<protein>
    <submittedName>
        <fullName evidence="1">Pyridoxal phosphate phosphatase YbhA</fullName>
        <ecNumber evidence="1">3.1.3.74</ecNumber>
    </submittedName>
</protein>
<evidence type="ECO:0000313" key="2">
    <source>
        <dbReference type="Proteomes" id="UP000289794"/>
    </source>
</evidence>
<dbReference type="EMBL" id="CP035945">
    <property type="protein sequence ID" value="QBE97381.1"/>
    <property type="molecule type" value="Genomic_DNA"/>
</dbReference>
<accession>A0A4P6LXP0</accession>
<dbReference type="PANTHER" id="PTHR10000:SF8">
    <property type="entry name" value="HAD SUPERFAMILY HYDROLASE-LIKE, TYPE 3"/>
    <property type="match status" value="1"/>
</dbReference>
<name>A0A4P6LXP0_9FIRM</name>
<dbReference type="PANTHER" id="PTHR10000">
    <property type="entry name" value="PHOSPHOSERINE PHOSPHATASE"/>
    <property type="match status" value="1"/>
</dbReference>
<dbReference type="PROSITE" id="PS01229">
    <property type="entry name" value="COF_2"/>
    <property type="match status" value="1"/>
</dbReference>
<dbReference type="RefSeq" id="WP_130181202.1">
    <property type="nucleotide sequence ID" value="NZ_CP035945.1"/>
</dbReference>
<dbReference type="KEGG" id="bpro:PMF13cell1_02937"/>
<evidence type="ECO:0000313" key="1">
    <source>
        <dbReference type="EMBL" id="QBE97381.1"/>
    </source>
</evidence>
<dbReference type="GO" id="GO:0000287">
    <property type="term" value="F:magnesium ion binding"/>
    <property type="evidence" value="ECO:0007669"/>
    <property type="project" value="TreeGrafter"/>
</dbReference>
<dbReference type="GO" id="GO:0005829">
    <property type="term" value="C:cytosol"/>
    <property type="evidence" value="ECO:0007669"/>
    <property type="project" value="TreeGrafter"/>
</dbReference>
<dbReference type="NCBIfam" id="TIGR01484">
    <property type="entry name" value="HAD-SF-IIB"/>
    <property type="match status" value="1"/>
</dbReference>
<dbReference type="AlphaFoldDB" id="A0A4P6LXP0"/>
<organism evidence="1 2">
    <name type="scientific">Blautia producta</name>
    <dbReference type="NCBI Taxonomy" id="33035"/>
    <lineage>
        <taxon>Bacteria</taxon>
        <taxon>Bacillati</taxon>
        <taxon>Bacillota</taxon>
        <taxon>Clostridia</taxon>
        <taxon>Lachnospirales</taxon>
        <taxon>Lachnospiraceae</taxon>
        <taxon>Blautia</taxon>
    </lineage>
</organism>
<dbReference type="SUPFAM" id="SSF56784">
    <property type="entry name" value="HAD-like"/>
    <property type="match status" value="1"/>
</dbReference>
<dbReference type="InterPro" id="IPR036412">
    <property type="entry name" value="HAD-like_sf"/>
</dbReference>
<sequence length="279" mass="31318">MNSLYVSDLDGTLFNKKKRISDWSADIINRCIEKGMLFSVATARMPYGCDYRLKNLDMNVPGIVTNGVFLYDFQAEEIISAEAVSISAAQKVIGAFKDCGMSCFLYMYDSRGISIYYDEKKMEEQTQYYSDRALQRCAEVSFVEDVDEIVSKGNPVYLTCTGTEEALEPVFRKLEGIEGIKYSFYLNIYNGMYCLEVFSGHASKKNALKKLAKITGSEELVVFGDNFNDLSMIEIADRSYAPMNALSEIKKVVDRVLPDCDHDGVAVLLAEEWGIDSGL</sequence>
<dbReference type="Pfam" id="PF08282">
    <property type="entry name" value="Hydrolase_3"/>
    <property type="match status" value="1"/>
</dbReference>
<gene>
    <name evidence="1" type="primary">ybhA</name>
    <name evidence="1" type="ORF">PMF13cell1_02937</name>
</gene>